<gene>
    <name evidence="2" type="ordered locus">RPE_1966</name>
</gene>
<name>Q07Q74_RHOP5</name>
<dbReference type="KEGG" id="rpe:RPE_1966"/>
<dbReference type="HOGENOM" id="CLU_183057_0_0_5"/>
<dbReference type="OrthoDB" id="8454943at2"/>
<evidence type="ECO:0000256" key="1">
    <source>
        <dbReference type="SAM" id="Phobius"/>
    </source>
</evidence>
<dbReference type="EMBL" id="CP000463">
    <property type="protein sequence ID" value="ABJ05910.1"/>
    <property type="molecule type" value="Genomic_DNA"/>
</dbReference>
<protein>
    <recommendedName>
        <fullName evidence="3">CTP synthetase</fullName>
    </recommendedName>
</protein>
<sequence length="61" mass="6162">MLKIAVLIWIIGGATLAGICMVAVLVAANDQLIPAAVATGFIVAIPISFFVARKIAKPAAG</sequence>
<proteinExistence type="predicted"/>
<organism evidence="2">
    <name type="scientific">Rhodopseudomonas palustris (strain BisA53)</name>
    <dbReference type="NCBI Taxonomy" id="316055"/>
    <lineage>
        <taxon>Bacteria</taxon>
        <taxon>Pseudomonadati</taxon>
        <taxon>Pseudomonadota</taxon>
        <taxon>Alphaproteobacteria</taxon>
        <taxon>Hyphomicrobiales</taxon>
        <taxon>Nitrobacteraceae</taxon>
        <taxon>Rhodopseudomonas</taxon>
    </lineage>
</organism>
<dbReference type="AlphaFoldDB" id="Q07Q74"/>
<keyword evidence="1" id="KW-0472">Membrane</keyword>
<feature type="transmembrane region" description="Helical" evidence="1">
    <location>
        <begin position="7"/>
        <end position="26"/>
    </location>
</feature>
<evidence type="ECO:0008006" key="3">
    <source>
        <dbReference type="Google" id="ProtNLM"/>
    </source>
</evidence>
<feature type="transmembrane region" description="Helical" evidence="1">
    <location>
        <begin position="32"/>
        <end position="52"/>
    </location>
</feature>
<keyword evidence="1" id="KW-1133">Transmembrane helix</keyword>
<dbReference type="eggNOG" id="ENOG5033IFT">
    <property type="taxonomic scope" value="Bacteria"/>
</dbReference>
<accession>Q07Q74</accession>
<keyword evidence="1" id="KW-0812">Transmembrane</keyword>
<reference evidence="2" key="1">
    <citation type="submission" date="2006-09" db="EMBL/GenBank/DDBJ databases">
        <title>Complete sequence of Rhodopseudomonas palustris BisA53.</title>
        <authorList>
            <consortium name="US DOE Joint Genome Institute"/>
            <person name="Copeland A."/>
            <person name="Lucas S."/>
            <person name="Lapidus A."/>
            <person name="Barry K."/>
            <person name="Detter J.C."/>
            <person name="Glavina del Rio T."/>
            <person name="Hammon N."/>
            <person name="Israni S."/>
            <person name="Dalin E."/>
            <person name="Tice H."/>
            <person name="Pitluck S."/>
            <person name="Chain P."/>
            <person name="Malfatti S."/>
            <person name="Shin M."/>
            <person name="Vergez L."/>
            <person name="Schmutz J."/>
            <person name="Larimer F."/>
            <person name="Land M."/>
            <person name="Hauser L."/>
            <person name="Pelletier D.A."/>
            <person name="Kyrpides N."/>
            <person name="Kim E."/>
            <person name="Harwood C.S."/>
            <person name="Oda Y."/>
            <person name="Richardson P."/>
        </authorList>
    </citation>
    <scope>NUCLEOTIDE SEQUENCE [LARGE SCALE GENOMIC DNA]</scope>
    <source>
        <strain evidence="2">BisA53</strain>
    </source>
</reference>
<evidence type="ECO:0000313" key="2">
    <source>
        <dbReference type="EMBL" id="ABJ05910.1"/>
    </source>
</evidence>